<accession>A0ABZ3ED62</accession>
<dbReference type="Proteomes" id="UP001436297">
    <property type="component" value="Chromosome"/>
</dbReference>
<reference evidence="2 3" key="1">
    <citation type="journal article" date="2024" name="Pathogens">
        <title>Staphylococcus hsinchuensis sp. nov., Isolated from Soymilk.</title>
        <authorList>
            <person name="Wang Y.T."/>
            <person name="Lin Y.C."/>
            <person name="Hsieh Y.H."/>
            <person name="Lin Y.T."/>
            <person name="Hamada M."/>
            <person name="Chen C.C."/>
            <person name="Liou J.S."/>
            <person name="Lee A.Y."/>
            <person name="Zhang W.L."/>
            <person name="Chen Y.T."/>
            <person name="Huang C.H."/>
        </authorList>
    </citation>
    <scope>NUCLEOTIDE SEQUENCE [LARGE SCALE GENOMIC DNA]</scope>
    <source>
        <strain evidence="2 3">H164</strain>
    </source>
</reference>
<sequence>MKKLFISGLIIFVVCFVLASVMWFGFERQNNKLNTAHKSFPNDKINGLHISSQNSFVEVKRGKQFSVSYKGQKKLNVQNHNGTLYIKEQRNSEDHYGLNFNPFRKIKEHLVVTVPDKKLKQFDLKSKRNRVEVNQLDVEKAKINMAYEGIVKVGLNRSNVDKLFYRGKNSPVTLTKDKIANANIKSSNAHINAEESLIEKSVLLVTRDKDIHLDKMDINSNFKASSENGDIIMSYNRKPENVLLKLNPSDGKSKVFNSSFNDDKVGKGDNVLEMYTEKGNIQIN</sequence>
<gene>
    <name evidence="2" type="ORF">QQM35_10775</name>
</gene>
<keyword evidence="3" id="KW-1185">Reference proteome</keyword>
<name>A0ABZ3ED62_9STAP</name>
<organism evidence="2 3">
    <name type="scientific">Staphylococcus hsinchuensis</name>
    <dbReference type="NCBI Taxonomy" id="3051183"/>
    <lineage>
        <taxon>Bacteria</taxon>
        <taxon>Bacillati</taxon>
        <taxon>Bacillota</taxon>
        <taxon>Bacilli</taxon>
        <taxon>Bacillales</taxon>
        <taxon>Staphylococcaceae</taxon>
        <taxon>Staphylococcus</taxon>
    </lineage>
</organism>
<evidence type="ECO:0000313" key="2">
    <source>
        <dbReference type="EMBL" id="XAF70505.1"/>
    </source>
</evidence>
<dbReference type="InterPro" id="IPR025164">
    <property type="entry name" value="Toastrack_DUF4097"/>
</dbReference>
<proteinExistence type="predicted"/>
<dbReference type="RefSeq" id="WP_251518391.1">
    <property type="nucleotide sequence ID" value="NZ_CP128355.1"/>
</dbReference>
<dbReference type="Pfam" id="PF13349">
    <property type="entry name" value="DUF4097"/>
    <property type="match status" value="1"/>
</dbReference>
<protein>
    <submittedName>
        <fullName evidence="2">DUF4097 family beta strand repeat-containing protein</fullName>
    </submittedName>
</protein>
<dbReference type="EMBL" id="CP128355">
    <property type="protein sequence ID" value="XAF70505.1"/>
    <property type="molecule type" value="Genomic_DNA"/>
</dbReference>
<evidence type="ECO:0000313" key="3">
    <source>
        <dbReference type="Proteomes" id="UP001436297"/>
    </source>
</evidence>
<evidence type="ECO:0000259" key="1">
    <source>
        <dbReference type="Pfam" id="PF13349"/>
    </source>
</evidence>
<feature type="domain" description="DUF4097" evidence="1">
    <location>
        <begin position="46"/>
        <end position="283"/>
    </location>
</feature>